<evidence type="ECO:0000256" key="4">
    <source>
        <dbReference type="ARBA" id="ARBA00022833"/>
    </source>
</evidence>
<protein>
    <submittedName>
        <fullName evidence="7">M67 family peptidase</fullName>
    </submittedName>
</protein>
<comment type="caution">
    <text evidence="7">The sequence shown here is derived from an EMBL/GenBank/DDBJ whole genome shotgun (WGS) entry which is preliminary data.</text>
</comment>
<evidence type="ECO:0000259" key="6">
    <source>
        <dbReference type="PROSITE" id="PS50249"/>
    </source>
</evidence>
<dbReference type="PROSITE" id="PS50249">
    <property type="entry name" value="MPN"/>
    <property type="match status" value="1"/>
</dbReference>
<dbReference type="CDD" id="cd08070">
    <property type="entry name" value="MPN_like"/>
    <property type="match status" value="1"/>
</dbReference>
<evidence type="ECO:0000256" key="3">
    <source>
        <dbReference type="ARBA" id="ARBA00022801"/>
    </source>
</evidence>
<evidence type="ECO:0000313" key="7">
    <source>
        <dbReference type="EMBL" id="HEX71226.1"/>
    </source>
</evidence>
<dbReference type="InterPro" id="IPR028090">
    <property type="entry name" value="JAB_dom_prok"/>
</dbReference>
<dbReference type="PANTHER" id="PTHR34858:SF1">
    <property type="entry name" value="CYSO-CYSTEINE PEPTIDASE"/>
    <property type="match status" value="1"/>
</dbReference>
<dbReference type="InterPro" id="IPR051929">
    <property type="entry name" value="VirAsm_ModProt"/>
</dbReference>
<dbReference type="SUPFAM" id="SSF102712">
    <property type="entry name" value="JAB1/MPN domain"/>
    <property type="match status" value="1"/>
</dbReference>
<dbReference type="GO" id="GO:0008270">
    <property type="term" value="F:zinc ion binding"/>
    <property type="evidence" value="ECO:0007669"/>
    <property type="project" value="TreeGrafter"/>
</dbReference>
<proteinExistence type="predicted"/>
<dbReference type="GO" id="GO:0006508">
    <property type="term" value="P:proteolysis"/>
    <property type="evidence" value="ECO:0007669"/>
    <property type="project" value="UniProtKB-KW"/>
</dbReference>
<gene>
    <name evidence="7" type="ORF">ENP13_08305</name>
</gene>
<evidence type="ECO:0000256" key="2">
    <source>
        <dbReference type="ARBA" id="ARBA00022723"/>
    </source>
</evidence>
<keyword evidence="1" id="KW-0645">Protease</keyword>
<keyword evidence="5" id="KW-0482">Metalloprotease</keyword>
<dbReference type="Gene3D" id="3.40.140.10">
    <property type="entry name" value="Cytidine Deaminase, domain 2"/>
    <property type="match status" value="1"/>
</dbReference>
<dbReference type="PANTHER" id="PTHR34858">
    <property type="entry name" value="CYSO-CYSTEINE PEPTIDASE"/>
    <property type="match status" value="1"/>
</dbReference>
<reference evidence="7" key="1">
    <citation type="journal article" date="2020" name="mSystems">
        <title>Genome- and Community-Level Interaction Insights into Carbon Utilization and Element Cycling Functions of Hydrothermarchaeota in Hydrothermal Sediment.</title>
        <authorList>
            <person name="Zhou Z."/>
            <person name="Liu Y."/>
            <person name="Xu W."/>
            <person name="Pan J."/>
            <person name="Luo Z.H."/>
            <person name="Li M."/>
        </authorList>
    </citation>
    <scope>NUCLEOTIDE SEQUENCE [LARGE SCALE GENOMIC DNA]</scope>
    <source>
        <strain evidence="7">SpSt-192</strain>
    </source>
</reference>
<dbReference type="GO" id="GO:0008235">
    <property type="term" value="F:metalloexopeptidase activity"/>
    <property type="evidence" value="ECO:0007669"/>
    <property type="project" value="TreeGrafter"/>
</dbReference>
<dbReference type="EMBL" id="DSID01000629">
    <property type="protein sequence ID" value="HEX71226.1"/>
    <property type="molecule type" value="Genomic_DNA"/>
</dbReference>
<dbReference type="FunFam" id="3.40.140.10:FF:000085">
    <property type="entry name" value="Mov34/MPN/PAD-1 family protein"/>
    <property type="match status" value="1"/>
</dbReference>
<dbReference type="InterPro" id="IPR037518">
    <property type="entry name" value="MPN"/>
</dbReference>
<keyword evidence="4" id="KW-0862">Zinc</keyword>
<evidence type="ECO:0000256" key="1">
    <source>
        <dbReference type="ARBA" id="ARBA00022670"/>
    </source>
</evidence>
<dbReference type="Pfam" id="PF14464">
    <property type="entry name" value="Prok-JAB"/>
    <property type="match status" value="1"/>
</dbReference>
<name>A0A7C2WI22_9BACT</name>
<keyword evidence="3" id="KW-0378">Hydrolase</keyword>
<sequence>MIRLPRPHYEAIVAHAQREAPRECCGLLAGRGDLVERVYQIANRADQAADLFAERDLMPRVGADPALLPTERYFMDPEELFRALRDIEAQGLEHIANYHSHPATPARPSRTDIEFAAYWPHVYHLICSLADPERPDLRAFRIVDGQVTEVPIVVEDTSGGRVANL</sequence>
<organism evidence="7">
    <name type="scientific">Thermorudis sp</name>
    <dbReference type="NCBI Taxonomy" id="1969470"/>
    <lineage>
        <taxon>Bacteria</taxon>
        <taxon>Pseudomonadati</taxon>
        <taxon>Thermomicrobiota</taxon>
        <taxon>Thermomicrobia</taxon>
        <taxon>Thermomicrobia incertae sedis</taxon>
        <taxon>Thermorudis</taxon>
    </lineage>
</organism>
<dbReference type="AlphaFoldDB" id="A0A7C2WI22"/>
<dbReference type="SMART" id="SM00232">
    <property type="entry name" value="JAB_MPN"/>
    <property type="match status" value="1"/>
</dbReference>
<accession>A0A7C2WI22</accession>
<feature type="domain" description="MPN" evidence="6">
    <location>
        <begin position="2"/>
        <end position="146"/>
    </location>
</feature>
<keyword evidence="2" id="KW-0479">Metal-binding</keyword>
<evidence type="ECO:0000256" key="5">
    <source>
        <dbReference type="ARBA" id="ARBA00023049"/>
    </source>
</evidence>
<dbReference type="InterPro" id="IPR000555">
    <property type="entry name" value="JAMM/MPN+_dom"/>
</dbReference>